<feature type="transmembrane region" description="Helical" evidence="2">
    <location>
        <begin position="148"/>
        <end position="178"/>
    </location>
</feature>
<feature type="transmembrane region" description="Helical" evidence="2">
    <location>
        <begin position="6"/>
        <end position="24"/>
    </location>
</feature>
<protein>
    <submittedName>
        <fullName evidence="3">Uncharacterized protein</fullName>
    </submittedName>
</protein>
<organism evidence="3 4">
    <name type="scientific">Polarella glacialis</name>
    <name type="common">Dinoflagellate</name>
    <dbReference type="NCBI Taxonomy" id="89957"/>
    <lineage>
        <taxon>Eukaryota</taxon>
        <taxon>Sar</taxon>
        <taxon>Alveolata</taxon>
        <taxon>Dinophyceae</taxon>
        <taxon>Suessiales</taxon>
        <taxon>Suessiaceae</taxon>
        <taxon>Polarella</taxon>
    </lineage>
</organism>
<evidence type="ECO:0000313" key="3">
    <source>
        <dbReference type="EMBL" id="CAE8595162.1"/>
    </source>
</evidence>
<feature type="transmembrane region" description="Helical" evidence="2">
    <location>
        <begin position="82"/>
        <end position="105"/>
    </location>
</feature>
<dbReference type="SUPFAM" id="SSF81321">
    <property type="entry name" value="Family A G protein-coupled receptor-like"/>
    <property type="match status" value="1"/>
</dbReference>
<accession>A0A813E4L0</accession>
<name>A0A813E4L0_POLGL</name>
<feature type="region of interest" description="Disordered" evidence="1">
    <location>
        <begin position="389"/>
        <end position="431"/>
    </location>
</feature>
<feature type="compositionally biased region" description="Low complexity" evidence="1">
    <location>
        <begin position="447"/>
        <end position="469"/>
    </location>
</feature>
<keyword evidence="2" id="KW-0472">Membrane</keyword>
<dbReference type="AlphaFoldDB" id="A0A813E4L0"/>
<keyword evidence="2" id="KW-0812">Transmembrane</keyword>
<feature type="transmembrane region" description="Helical" evidence="2">
    <location>
        <begin position="117"/>
        <end position="136"/>
    </location>
</feature>
<gene>
    <name evidence="3" type="ORF">PGLA1383_LOCUS13678</name>
</gene>
<evidence type="ECO:0000256" key="2">
    <source>
        <dbReference type="SAM" id="Phobius"/>
    </source>
</evidence>
<sequence>MEPLGTVSHSVTCALGILGSAWLLRASWSLPPYLFNRQLRHLAAADLGLMLVDPTYELIIAWCWPGKSQMPEPFVVTSRSLIHFFLFVVCIVETQIAAGVFASALHWRTWPRWLTRMLPFTWLVSAALAALDVMTMRTDVAGKDIGGAAWLVATVLGFAFLLSLFLYVATIMAVLWTPSPSAVVRRASRRALAFPCSFLATVLLPWLVYSGVVTSQSNSWMWHLAMLSLHCNGWVNAMVYGWQNRHICPGRGRPSDLRVGRSSLRRLGQQPFLAQSVDSVLSSFHVGFGCESWVSAGTSLSASTLSHCEMPSPRARAAGGAAVGVFFELRCELQNDSEVFVVSARLGLDDCKVARPLTRLKLETARCCPPLWFTPSPLWLETSSASSSSRSKRSFVEEAPCSRSTTDTECCTPVGGDGGQDEEAPTSAHQEASYAQLEYHYVFMDQQQQHEQQEEQQQQQQQQQTQQQQHPGGADNLLRSHSQQQQQQALELGSRQLLGSRRVRVPLEPGSLWLVSDCPTASEPSVLRCSQSELLLRGFELGNCSSFQAASMDDEEAVQVVGTDSESEIWAAFLGPGDQSLAGTSNSQHTSAQPRVII</sequence>
<dbReference type="OrthoDB" id="440164at2759"/>
<feature type="region of interest" description="Disordered" evidence="1">
    <location>
        <begin position="447"/>
        <end position="490"/>
    </location>
</feature>
<feature type="transmembrane region" description="Helical" evidence="2">
    <location>
        <begin position="190"/>
        <end position="208"/>
    </location>
</feature>
<keyword evidence="2" id="KW-1133">Transmembrane helix</keyword>
<dbReference type="EMBL" id="CAJNNV010007639">
    <property type="protein sequence ID" value="CAE8595162.1"/>
    <property type="molecule type" value="Genomic_DNA"/>
</dbReference>
<comment type="caution">
    <text evidence="3">The sequence shown here is derived from an EMBL/GenBank/DDBJ whole genome shotgun (WGS) entry which is preliminary data.</text>
</comment>
<keyword evidence="4" id="KW-1185">Reference proteome</keyword>
<reference evidence="3" key="1">
    <citation type="submission" date="2021-02" db="EMBL/GenBank/DDBJ databases">
        <authorList>
            <person name="Dougan E. K."/>
            <person name="Rhodes N."/>
            <person name="Thang M."/>
            <person name="Chan C."/>
        </authorList>
    </citation>
    <scope>NUCLEOTIDE SEQUENCE</scope>
</reference>
<proteinExistence type="predicted"/>
<evidence type="ECO:0000256" key="1">
    <source>
        <dbReference type="SAM" id="MobiDB-lite"/>
    </source>
</evidence>
<dbReference type="Proteomes" id="UP000654075">
    <property type="component" value="Unassembled WGS sequence"/>
</dbReference>
<evidence type="ECO:0000313" key="4">
    <source>
        <dbReference type="Proteomes" id="UP000654075"/>
    </source>
</evidence>